<evidence type="ECO:0000256" key="2">
    <source>
        <dbReference type="SAM" id="MobiDB-lite"/>
    </source>
</evidence>
<dbReference type="Pfam" id="PF04519">
    <property type="entry name" value="Bactofilin"/>
    <property type="match status" value="1"/>
</dbReference>
<dbReference type="AlphaFoldDB" id="A0A6N8FJN2"/>
<name>A0A6N8FJN2_9BACI</name>
<evidence type="ECO:0000313" key="4">
    <source>
        <dbReference type="Proteomes" id="UP000469125"/>
    </source>
</evidence>
<proteinExistence type="inferred from homology"/>
<dbReference type="InterPro" id="IPR007607">
    <property type="entry name" value="BacA/B"/>
</dbReference>
<sequence length="136" mass="14321">MLKGKKDETVIDTIIGTETVIEGKISLPTSLRIDGKIYGEVECSGDVFIGKDGYAEPSIKAKNIVISGEVNGDVVTSEKIHIQPSGKLSGSAISKGIIIEDGGVFNGNSTIEESDATSSKKKKKQAKEPKQEVANG</sequence>
<dbReference type="RefSeq" id="WP_155668161.1">
    <property type="nucleotide sequence ID" value="NZ_WOCA01000004.1"/>
</dbReference>
<comment type="caution">
    <text evidence="3">The sequence shown here is derived from an EMBL/GenBank/DDBJ whole genome shotgun (WGS) entry which is preliminary data.</text>
</comment>
<keyword evidence="4" id="KW-1185">Reference proteome</keyword>
<protein>
    <submittedName>
        <fullName evidence="3">Polymer-forming cytoskeletal protein</fullName>
    </submittedName>
</protein>
<organism evidence="3 4">
    <name type="scientific">Ornithinibacillus caprae</name>
    <dbReference type="NCBI Taxonomy" id="2678566"/>
    <lineage>
        <taxon>Bacteria</taxon>
        <taxon>Bacillati</taxon>
        <taxon>Bacillota</taxon>
        <taxon>Bacilli</taxon>
        <taxon>Bacillales</taxon>
        <taxon>Bacillaceae</taxon>
        <taxon>Ornithinibacillus</taxon>
    </lineage>
</organism>
<feature type="compositionally biased region" description="Basic and acidic residues" evidence="2">
    <location>
        <begin position="126"/>
        <end position="136"/>
    </location>
</feature>
<evidence type="ECO:0000313" key="3">
    <source>
        <dbReference type="EMBL" id="MUK88177.1"/>
    </source>
</evidence>
<evidence type="ECO:0000256" key="1">
    <source>
        <dbReference type="ARBA" id="ARBA00044755"/>
    </source>
</evidence>
<comment type="similarity">
    <text evidence="1">Belongs to the bactofilin family.</text>
</comment>
<dbReference type="PANTHER" id="PTHR35024">
    <property type="entry name" value="HYPOTHETICAL CYTOSOLIC PROTEIN"/>
    <property type="match status" value="1"/>
</dbReference>
<feature type="region of interest" description="Disordered" evidence="2">
    <location>
        <begin position="103"/>
        <end position="136"/>
    </location>
</feature>
<gene>
    <name evidence="3" type="ORF">GMD78_07185</name>
</gene>
<accession>A0A6N8FJN2</accession>
<dbReference type="PANTHER" id="PTHR35024:SF4">
    <property type="entry name" value="POLYMER-FORMING CYTOSKELETAL PROTEIN"/>
    <property type="match status" value="1"/>
</dbReference>
<dbReference type="EMBL" id="WOCA01000004">
    <property type="protein sequence ID" value="MUK88177.1"/>
    <property type="molecule type" value="Genomic_DNA"/>
</dbReference>
<reference evidence="3 4" key="1">
    <citation type="submission" date="2019-11" db="EMBL/GenBank/DDBJ databases">
        <authorList>
            <person name="Li X."/>
        </authorList>
    </citation>
    <scope>NUCLEOTIDE SEQUENCE [LARGE SCALE GENOMIC DNA]</scope>
    <source>
        <strain evidence="3 4">L9</strain>
    </source>
</reference>
<dbReference type="Proteomes" id="UP000469125">
    <property type="component" value="Unassembled WGS sequence"/>
</dbReference>